<dbReference type="STRING" id="72664.V4KGJ5"/>
<dbReference type="eggNOG" id="KOG0060">
    <property type="taxonomic scope" value="Eukaryota"/>
</dbReference>
<keyword evidence="2" id="KW-1185">Reference proteome</keyword>
<sequence length="72" mass="8215">MAYFLPPYWPYTCLRTLRDQTIHPLSKEEAEKGVAKLYTDGKSEKSFTLKGESSTEAGSVLDAHLKTMLRDY</sequence>
<name>V4KGJ5_EUTSA</name>
<proteinExistence type="predicted"/>
<reference evidence="1 2" key="1">
    <citation type="journal article" date="2013" name="Front. Plant Sci.">
        <title>The Reference Genome of the Halophytic Plant Eutrema salsugineum.</title>
        <authorList>
            <person name="Yang R."/>
            <person name="Jarvis D.E."/>
            <person name="Chen H."/>
            <person name="Beilstein M.A."/>
            <person name="Grimwood J."/>
            <person name="Jenkins J."/>
            <person name="Shu S."/>
            <person name="Prochnik S."/>
            <person name="Xin M."/>
            <person name="Ma C."/>
            <person name="Schmutz J."/>
            <person name="Wing R.A."/>
            <person name="Mitchell-Olds T."/>
            <person name="Schumaker K.S."/>
            <person name="Wang X."/>
        </authorList>
    </citation>
    <scope>NUCLEOTIDE SEQUENCE [LARGE SCALE GENOMIC DNA]</scope>
</reference>
<evidence type="ECO:0000313" key="2">
    <source>
        <dbReference type="Proteomes" id="UP000030689"/>
    </source>
</evidence>
<organism evidence="1 2">
    <name type="scientific">Eutrema salsugineum</name>
    <name type="common">Saltwater cress</name>
    <name type="synonym">Sisymbrium salsugineum</name>
    <dbReference type="NCBI Taxonomy" id="72664"/>
    <lineage>
        <taxon>Eukaryota</taxon>
        <taxon>Viridiplantae</taxon>
        <taxon>Streptophyta</taxon>
        <taxon>Embryophyta</taxon>
        <taxon>Tracheophyta</taxon>
        <taxon>Spermatophyta</taxon>
        <taxon>Magnoliopsida</taxon>
        <taxon>eudicotyledons</taxon>
        <taxon>Gunneridae</taxon>
        <taxon>Pentapetalae</taxon>
        <taxon>rosids</taxon>
        <taxon>malvids</taxon>
        <taxon>Brassicales</taxon>
        <taxon>Brassicaceae</taxon>
        <taxon>Eutremeae</taxon>
        <taxon>Eutrema</taxon>
    </lineage>
</organism>
<dbReference type="EMBL" id="KI517809">
    <property type="protein sequence ID" value="ESQ30309.1"/>
    <property type="molecule type" value="Genomic_DNA"/>
</dbReference>
<accession>V4KGJ5</accession>
<protein>
    <submittedName>
        <fullName evidence="1">Uncharacterized protein</fullName>
    </submittedName>
</protein>
<dbReference type="Gramene" id="ESQ30309">
    <property type="protein sequence ID" value="ESQ30309"/>
    <property type="gene ID" value="EUTSA_v10011916mg"/>
</dbReference>
<gene>
    <name evidence="1" type="ORF">EUTSA_v10011916mg</name>
</gene>
<dbReference type="KEGG" id="eus:EUTSA_v10011916mg"/>
<dbReference type="Proteomes" id="UP000030689">
    <property type="component" value="Unassembled WGS sequence"/>
</dbReference>
<dbReference type="AlphaFoldDB" id="V4KGJ5"/>
<evidence type="ECO:0000313" key="1">
    <source>
        <dbReference type="EMBL" id="ESQ30309.1"/>
    </source>
</evidence>